<evidence type="ECO:0000256" key="1">
    <source>
        <dbReference type="ARBA" id="ARBA00000085"/>
    </source>
</evidence>
<dbReference type="EMBL" id="CP022163">
    <property type="protein sequence ID" value="ATB29637.1"/>
    <property type="molecule type" value="Genomic_DNA"/>
</dbReference>
<dbReference type="Pfam" id="PF01590">
    <property type="entry name" value="GAF"/>
    <property type="match status" value="2"/>
</dbReference>
<protein>
    <recommendedName>
        <fullName evidence="2">histidine kinase</fullName>
        <ecNumber evidence="2">2.7.13.3</ecNumber>
    </recommendedName>
</protein>
<dbReference type="CDD" id="cd00075">
    <property type="entry name" value="HATPase"/>
    <property type="match status" value="1"/>
</dbReference>
<dbReference type="Pfam" id="PF02518">
    <property type="entry name" value="HATPase_c"/>
    <property type="match status" value="1"/>
</dbReference>
<dbReference type="InterPro" id="IPR003018">
    <property type="entry name" value="GAF"/>
</dbReference>
<dbReference type="Gene3D" id="1.10.287.130">
    <property type="match status" value="1"/>
</dbReference>
<dbReference type="EC" id="2.7.13.3" evidence="2"/>
<evidence type="ECO:0000313" key="8">
    <source>
        <dbReference type="EMBL" id="ATB29637.1"/>
    </source>
</evidence>
<keyword evidence="3" id="KW-0597">Phosphoprotein</keyword>
<evidence type="ECO:0000313" key="9">
    <source>
        <dbReference type="Proteomes" id="UP000217289"/>
    </source>
</evidence>
<comment type="catalytic activity">
    <reaction evidence="1">
        <text>ATP + protein L-histidine = ADP + protein N-phospho-L-histidine.</text>
        <dbReference type="EC" id="2.7.13.3"/>
    </reaction>
</comment>
<dbReference type="SMART" id="SM00387">
    <property type="entry name" value="HATPase_c"/>
    <property type="match status" value="1"/>
</dbReference>
<evidence type="ECO:0000256" key="3">
    <source>
        <dbReference type="ARBA" id="ARBA00022553"/>
    </source>
</evidence>
<dbReference type="SMART" id="SM00388">
    <property type="entry name" value="HisKA"/>
    <property type="match status" value="1"/>
</dbReference>
<dbReference type="GO" id="GO:0009927">
    <property type="term" value="F:histidine phosphotransfer kinase activity"/>
    <property type="evidence" value="ECO:0007669"/>
    <property type="project" value="TreeGrafter"/>
</dbReference>
<dbReference type="RefSeq" id="WP_095978178.1">
    <property type="nucleotide sequence ID" value="NZ_CP022163.1"/>
</dbReference>
<dbReference type="InterPro" id="IPR005467">
    <property type="entry name" value="His_kinase_dom"/>
</dbReference>
<dbReference type="PANTHER" id="PTHR43047">
    <property type="entry name" value="TWO-COMPONENT HISTIDINE PROTEIN KINASE"/>
    <property type="match status" value="1"/>
</dbReference>
<dbReference type="InterPro" id="IPR003594">
    <property type="entry name" value="HATPase_dom"/>
</dbReference>
<keyword evidence="6" id="KW-0175">Coiled coil</keyword>
<dbReference type="InterPro" id="IPR003661">
    <property type="entry name" value="HisK_dim/P_dom"/>
</dbReference>
<proteinExistence type="predicted"/>
<feature type="domain" description="Histidine kinase" evidence="7">
    <location>
        <begin position="527"/>
        <end position="743"/>
    </location>
</feature>
<evidence type="ECO:0000259" key="7">
    <source>
        <dbReference type="PROSITE" id="PS50109"/>
    </source>
</evidence>
<dbReference type="OrthoDB" id="5377281at2"/>
<sequence length="743" mass="79168">MSVVERMSHALERLALAPASTAMLREVVHAAAAALGLKRVAIAWLGADGLLSTQAAPGPMPEALSDGVQDSWEASLVHAVRGARGSCLGMLLGCAEAPRDFSGEERRRFALFAQLAGLALERVRQGAAPVAAEGPSGCLDEAGFAARALAEAADARLRLLADVGTMLSGPVEWETAVSSVAQLAVGAFSDWCAVDFLDAHGALRRLTVRHAWPERMPRTAALEACTPERARPSAITEVVRSGRAQLLTGLGVSDPAAADGGPESEGGSLLVVPLVARHRTLGVMSFVRGPSSTPFTAADRSLAGDVAVRVGLTIDNARLLREAREAEAEARRHASRLRVLVDVDRMLAEAGLDLPAVLDVIAHKVSEVMGDGCVLQLSCEEGAFLEPVAIHHPDPEARWLLSGTVHARRQRLGDGLHGGVVLRGQAVLLPDVDAETARASGGLPEYLPFLERYGAQSLLVVPLVAKQRVFGTLGVVRDVAGGNWPYGEEDGLLLRGLAERAALAIADARAFVAVTEAVRLRDDFLSVAGHELKTPLSALRLQIQMLGRMTRDVAASQDLAQRVARAERTSERLGALVDELLDAGRITSGRLKLEREEMDLAQLTRDAVGRMTDALGRGGSEVRLIADEEVVGRWDRVRLEQVLGNLLSNAAKYGRGRPVEVRVERGGRGAVRLVVKDQGIGIAPVDQPRIFERFERAVTDRQFTGLGLGLWISREIIDAHGGSIQVHSAPGEGATFTVELPRE</sequence>
<dbReference type="InterPro" id="IPR036097">
    <property type="entry name" value="HisK_dim/P_sf"/>
</dbReference>
<evidence type="ECO:0000256" key="2">
    <source>
        <dbReference type="ARBA" id="ARBA00012438"/>
    </source>
</evidence>
<gene>
    <name evidence="8" type="ORF">MEBOL_003092</name>
</gene>
<dbReference type="CDD" id="cd00082">
    <property type="entry name" value="HisKA"/>
    <property type="match status" value="1"/>
</dbReference>
<evidence type="ECO:0000256" key="6">
    <source>
        <dbReference type="SAM" id="Coils"/>
    </source>
</evidence>
<dbReference type="Pfam" id="PF00512">
    <property type="entry name" value="HisKA"/>
    <property type="match status" value="1"/>
</dbReference>
<dbReference type="GO" id="GO:0000155">
    <property type="term" value="F:phosphorelay sensor kinase activity"/>
    <property type="evidence" value="ECO:0007669"/>
    <property type="project" value="InterPro"/>
</dbReference>
<dbReference type="InterPro" id="IPR004358">
    <property type="entry name" value="Sig_transdc_His_kin-like_C"/>
</dbReference>
<dbReference type="KEGG" id="mbd:MEBOL_003092"/>
<evidence type="ECO:0000256" key="4">
    <source>
        <dbReference type="ARBA" id="ARBA00022679"/>
    </source>
</evidence>
<dbReference type="PANTHER" id="PTHR43047:SF72">
    <property type="entry name" value="OSMOSENSING HISTIDINE PROTEIN KINASE SLN1"/>
    <property type="match status" value="1"/>
</dbReference>
<feature type="coiled-coil region" evidence="6">
    <location>
        <begin position="309"/>
        <end position="336"/>
    </location>
</feature>
<dbReference type="InterPro" id="IPR029016">
    <property type="entry name" value="GAF-like_dom_sf"/>
</dbReference>
<dbReference type="Gene3D" id="3.30.565.10">
    <property type="entry name" value="Histidine kinase-like ATPase, C-terminal domain"/>
    <property type="match status" value="1"/>
</dbReference>
<dbReference type="GO" id="GO:0005886">
    <property type="term" value="C:plasma membrane"/>
    <property type="evidence" value="ECO:0007669"/>
    <property type="project" value="TreeGrafter"/>
</dbReference>
<keyword evidence="9" id="KW-1185">Reference proteome</keyword>
<dbReference type="PRINTS" id="PR00344">
    <property type="entry name" value="BCTRLSENSOR"/>
</dbReference>
<dbReference type="SUPFAM" id="SSF55874">
    <property type="entry name" value="ATPase domain of HSP90 chaperone/DNA topoisomerase II/histidine kinase"/>
    <property type="match status" value="1"/>
</dbReference>
<dbReference type="Proteomes" id="UP000217289">
    <property type="component" value="Chromosome"/>
</dbReference>
<dbReference type="SMART" id="SM00065">
    <property type="entry name" value="GAF"/>
    <property type="match status" value="2"/>
</dbReference>
<accession>A0A250IER6</accession>
<reference evidence="8 9" key="1">
    <citation type="submission" date="2017-06" db="EMBL/GenBank/DDBJ databases">
        <authorList>
            <person name="Kim H.J."/>
            <person name="Triplett B.A."/>
        </authorList>
    </citation>
    <scope>NUCLEOTIDE SEQUENCE [LARGE SCALE GENOMIC DNA]</scope>
    <source>
        <strain evidence="8 9">DSM 14713</strain>
    </source>
</reference>
<dbReference type="PROSITE" id="PS50109">
    <property type="entry name" value="HIS_KIN"/>
    <property type="match status" value="1"/>
</dbReference>
<organism evidence="8 9">
    <name type="scientific">Melittangium boletus DSM 14713</name>
    <dbReference type="NCBI Taxonomy" id="1294270"/>
    <lineage>
        <taxon>Bacteria</taxon>
        <taxon>Pseudomonadati</taxon>
        <taxon>Myxococcota</taxon>
        <taxon>Myxococcia</taxon>
        <taxon>Myxococcales</taxon>
        <taxon>Cystobacterineae</taxon>
        <taxon>Archangiaceae</taxon>
        <taxon>Melittangium</taxon>
    </lineage>
</organism>
<dbReference type="SUPFAM" id="SSF55781">
    <property type="entry name" value="GAF domain-like"/>
    <property type="match status" value="3"/>
</dbReference>
<keyword evidence="5" id="KW-0418">Kinase</keyword>
<evidence type="ECO:0000256" key="5">
    <source>
        <dbReference type="ARBA" id="ARBA00022777"/>
    </source>
</evidence>
<name>A0A250IER6_9BACT</name>
<dbReference type="SUPFAM" id="SSF47384">
    <property type="entry name" value="Homodimeric domain of signal transducing histidine kinase"/>
    <property type="match status" value="1"/>
</dbReference>
<dbReference type="InterPro" id="IPR036890">
    <property type="entry name" value="HATPase_C_sf"/>
</dbReference>
<keyword evidence="4" id="KW-0808">Transferase</keyword>
<dbReference type="AlphaFoldDB" id="A0A250IER6"/>
<dbReference type="Gene3D" id="3.30.450.40">
    <property type="match status" value="2"/>
</dbReference>
<dbReference type="FunFam" id="3.30.565.10:FF:000006">
    <property type="entry name" value="Sensor histidine kinase WalK"/>
    <property type="match status" value="1"/>
</dbReference>